<protein>
    <submittedName>
        <fullName evidence="1">Uncharacterized protein</fullName>
    </submittedName>
</protein>
<reference evidence="2" key="1">
    <citation type="submission" date="2011-06" db="EMBL/GenBank/DDBJ databases">
        <title>The complete genome of chromosome of Runella slithyformis DSM 19594.</title>
        <authorList>
            <consortium name="US DOE Joint Genome Institute (JGI-PGF)"/>
            <person name="Lucas S."/>
            <person name="Han J."/>
            <person name="Lapidus A."/>
            <person name="Bruce D."/>
            <person name="Goodwin L."/>
            <person name="Pitluck S."/>
            <person name="Peters L."/>
            <person name="Kyrpides N."/>
            <person name="Mavromatis K."/>
            <person name="Ivanova N."/>
            <person name="Ovchinnikova G."/>
            <person name="Zhang X."/>
            <person name="Misra M."/>
            <person name="Detter J.C."/>
            <person name="Tapia R."/>
            <person name="Han C."/>
            <person name="Land M."/>
            <person name="Hauser L."/>
            <person name="Markowitz V."/>
            <person name="Cheng J.-F."/>
            <person name="Hugenholtz P."/>
            <person name="Woyke T."/>
            <person name="Wu D."/>
            <person name="Tindall B."/>
            <person name="Faehrich R."/>
            <person name="Brambilla E."/>
            <person name="Klenk H.-P."/>
            <person name="Eisen J.A."/>
        </authorList>
    </citation>
    <scope>NUCLEOTIDE SEQUENCE [LARGE SCALE GENOMIC DNA]</scope>
    <source>
        <strain evidence="2">ATCC 29530 / DSM 19594 / LMG 11500 / NCIMB 11436 / LSU 4</strain>
    </source>
</reference>
<dbReference type="AlphaFoldDB" id="A0A7U3ZH82"/>
<gene>
    <name evidence="1" type="ordered locus">Runsl_0731</name>
</gene>
<proteinExistence type="predicted"/>
<dbReference type="Proteomes" id="UP000000493">
    <property type="component" value="Chromosome"/>
</dbReference>
<reference evidence="1 2" key="2">
    <citation type="journal article" date="2012" name="Stand. Genomic Sci.">
        <title>Complete genome sequence of the aquatic bacterium Runella slithyformis type strain (LSU 4(T)).</title>
        <authorList>
            <person name="Copeland A."/>
            <person name="Zhang X."/>
            <person name="Misra M."/>
            <person name="Lapidus A."/>
            <person name="Nolan M."/>
            <person name="Lucas S."/>
            <person name="Deshpande S."/>
            <person name="Cheng J.F."/>
            <person name="Tapia R."/>
            <person name="Goodwin L.A."/>
            <person name="Pitluck S."/>
            <person name="Liolios K."/>
            <person name="Pagani I."/>
            <person name="Ivanova N."/>
            <person name="Mikhailova N."/>
            <person name="Pati A."/>
            <person name="Chen A."/>
            <person name="Palaniappan K."/>
            <person name="Land M."/>
            <person name="Hauser L."/>
            <person name="Pan C."/>
            <person name="Jeffries C.D."/>
            <person name="Detter J.C."/>
            <person name="Brambilla E.M."/>
            <person name="Rohde M."/>
            <person name="Djao O.D."/>
            <person name="Goker M."/>
            <person name="Sikorski J."/>
            <person name="Tindall B.J."/>
            <person name="Woyke T."/>
            <person name="Bristow J."/>
            <person name="Eisen J.A."/>
            <person name="Markowitz V."/>
            <person name="Hugenholtz P."/>
            <person name="Kyrpides N.C."/>
            <person name="Klenk H.P."/>
            <person name="Mavromatis K."/>
        </authorList>
    </citation>
    <scope>NUCLEOTIDE SEQUENCE [LARGE SCALE GENOMIC DNA]</scope>
    <source>
        <strain evidence="2">ATCC 29530 / DSM 19594 / LMG 11500 / NCIMB 11436 / LSU 4</strain>
    </source>
</reference>
<accession>A0A7U3ZH82</accession>
<dbReference type="KEGG" id="rsi:Runsl_0731"/>
<evidence type="ECO:0000313" key="1">
    <source>
        <dbReference type="EMBL" id="AEI47172.1"/>
    </source>
</evidence>
<evidence type="ECO:0000313" key="2">
    <source>
        <dbReference type="Proteomes" id="UP000000493"/>
    </source>
</evidence>
<dbReference type="RefSeq" id="WP_013926494.1">
    <property type="nucleotide sequence ID" value="NC_015703.1"/>
</dbReference>
<dbReference type="EMBL" id="CP002859">
    <property type="protein sequence ID" value="AEI47172.1"/>
    <property type="molecule type" value="Genomic_DNA"/>
</dbReference>
<keyword evidence="2" id="KW-1185">Reference proteome</keyword>
<sequence>MVFQKKFLFFLSTCGIILSCKETKETANNSAAIDSVQVVQTVFQDSVLINKVKADTTPPTLVFSKIINNKWPLKILNKEVNYNVSSVDDLENAITTASDLPLNLLAVTGFTQLNNGDIKVTVRLVGGGWVLQYLLKKNESNQWQIINCIKSYI</sequence>
<organism evidence="1 2">
    <name type="scientific">Runella slithyformis (strain ATCC 29530 / DSM 19594 / LMG 11500 / NCIMB 11436 / LSU 4)</name>
    <dbReference type="NCBI Taxonomy" id="761193"/>
    <lineage>
        <taxon>Bacteria</taxon>
        <taxon>Pseudomonadati</taxon>
        <taxon>Bacteroidota</taxon>
        <taxon>Cytophagia</taxon>
        <taxon>Cytophagales</taxon>
        <taxon>Spirosomataceae</taxon>
        <taxon>Runella</taxon>
    </lineage>
</organism>
<name>A0A7U3ZH82_RUNSL</name>
<dbReference type="PROSITE" id="PS51257">
    <property type="entry name" value="PROKAR_LIPOPROTEIN"/>
    <property type="match status" value="1"/>
</dbReference>